<dbReference type="InterPro" id="IPR044492">
    <property type="entry name" value="P_typ_ATPase_HD_dom"/>
</dbReference>
<dbReference type="InterPro" id="IPR023299">
    <property type="entry name" value="ATPase_P-typ_cyto_dom_N"/>
</dbReference>
<dbReference type="GO" id="GO:0005886">
    <property type="term" value="C:plasma membrane"/>
    <property type="evidence" value="ECO:0007669"/>
    <property type="project" value="UniProtKB-SubCell"/>
</dbReference>
<dbReference type="SFLD" id="SFLDG00002">
    <property type="entry name" value="C1.7:_P-type_atpase_like"/>
    <property type="match status" value="1"/>
</dbReference>
<dbReference type="EMBL" id="DRTT01000013">
    <property type="protein sequence ID" value="HHF97966.1"/>
    <property type="molecule type" value="Genomic_DNA"/>
</dbReference>
<dbReference type="NCBIfam" id="TIGR01494">
    <property type="entry name" value="ATPase_P-type"/>
    <property type="match status" value="1"/>
</dbReference>
<evidence type="ECO:0000256" key="4">
    <source>
        <dbReference type="ARBA" id="ARBA00022475"/>
    </source>
</evidence>
<keyword evidence="9 15" id="KW-0067">ATP-binding</keyword>
<feature type="transmembrane region" description="Helical" evidence="15">
    <location>
        <begin position="71"/>
        <end position="93"/>
    </location>
</feature>
<dbReference type="InterPro" id="IPR023214">
    <property type="entry name" value="HAD_sf"/>
</dbReference>
<keyword evidence="10" id="KW-0460">Magnesium</keyword>
<dbReference type="SFLD" id="SFLDF00027">
    <property type="entry name" value="p-type_atpase"/>
    <property type="match status" value="1"/>
</dbReference>
<dbReference type="InterPro" id="IPR018303">
    <property type="entry name" value="ATPase_P-typ_P_site"/>
</dbReference>
<feature type="transmembrane region" description="Helical" evidence="15">
    <location>
        <begin position="252"/>
        <end position="275"/>
    </location>
</feature>
<evidence type="ECO:0000256" key="15">
    <source>
        <dbReference type="RuleBase" id="RU362081"/>
    </source>
</evidence>
<keyword evidence="13" id="KW-0406">Ion transport</keyword>
<evidence type="ECO:0000256" key="14">
    <source>
        <dbReference type="ARBA" id="ARBA00023136"/>
    </source>
</evidence>
<dbReference type="Gene3D" id="3.40.1110.10">
    <property type="entry name" value="Calcium-transporting ATPase, cytoplasmic domain N"/>
    <property type="match status" value="1"/>
</dbReference>
<evidence type="ECO:0000256" key="7">
    <source>
        <dbReference type="ARBA" id="ARBA00022723"/>
    </source>
</evidence>
<feature type="transmembrane region" description="Helical" evidence="15">
    <location>
        <begin position="590"/>
        <end position="609"/>
    </location>
</feature>
<comment type="similarity">
    <text evidence="2 15">Belongs to the cation transport ATPase (P-type) (TC 3.A.3) family. Type IB subfamily.</text>
</comment>
<keyword evidence="11" id="KW-1278">Translocase</keyword>
<evidence type="ECO:0000256" key="12">
    <source>
        <dbReference type="ARBA" id="ARBA00022989"/>
    </source>
</evidence>
<proteinExistence type="inferred from homology"/>
<dbReference type="SUPFAM" id="SSF81653">
    <property type="entry name" value="Calcium ATPase, transduction domain A"/>
    <property type="match status" value="1"/>
</dbReference>
<organism evidence="17">
    <name type="scientific">Aerophobetes bacterium</name>
    <dbReference type="NCBI Taxonomy" id="2030807"/>
    <lineage>
        <taxon>Bacteria</taxon>
        <taxon>Candidatus Aerophobota</taxon>
    </lineage>
</organism>
<dbReference type="CDD" id="cd07552">
    <property type="entry name" value="P-type_ATPase_Cu-like"/>
    <property type="match status" value="1"/>
</dbReference>
<name>A0A7V5LYD7_UNCAE</name>
<feature type="transmembrane region" description="Helical" evidence="15">
    <location>
        <begin position="615"/>
        <end position="638"/>
    </location>
</feature>
<evidence type="ECO:0000256" key="13">
    <source>
        <dbReference type="ARBA" id="ARBA00023065"/>
    </source>
</evidence>
<reference evidence="17" key="1">
    <citation type="journal article" date="2020" name="mSystems">
        <title>Genome- and Community-Level Interaction Insights into Carbon Utilization and Element Cycling Functions of Hydrothermarchaeota in Hydrothermal Sediment.</title>
        <authorList>
            <person name="Zhou Z."/>
            <person name="Liu Y."/>
            <person name="Xu W."/>
            <person name="Pan J."/>
            <person name="Luo Z.H."/>
            <person name="Li M."/>
        </authorList>
    </citation>
    <scope>NUCLEOTIDE SEQUENCE [LARGE SCALE GENOMIC DNA]</scope>
    <source>
        <strain evidence="17">HyVt-92</strain>
    </source>
</reference>
<keyword evidence="7 15" id="KW-0479">Metal-binding</keyword>
<gene>
    <name evidence="17" type="ORF">ENL39_00555</name>
</gene>
<evidence type="ECO:0000256" key="6">
    <source>
        <dbReference type="ARBA" id="ARBA00022692"/>
    </source>
</evidence>
<keyword evidence="12 15" id="KW-1133">Transmembrane helix</keyword>
<keyword evidence="3" id="KW-0813">Transport</keyword>
<dbReference type="Pfam" id="PF00702">
    <property type="entry name" value="Hydrolase"/>
    <property type="match status" value="1"/>
</dbReference>
<dbReference type="GO" id="GO:0043682">
    <property type="term" value="F:P-type divalent copper transporter activity"/>
    <property type="evidence" value="ECO:0007669"/>
    <property type="project" value="TreeGrafter"/>
</dbReference>
<feature type="transmembrane region" description="Helical" evidence="15">
    <location>
        <begin position="287"/>
        <end position="314"/>
    </location>
</feature>
<evidence type="ECO:0000256" key="5">
    <source>
        <dbReference type="ARBA" id="ARBA00022553"/>
    </source>
</evidence>
<dbReference type="GO" id="GO:0005507">
    <property type="term" value="F:copper ion binding"/>
    <property type="evidence" value="ECO:0007669"/>
    <property type="project" value="TreeGrafter"/>
</dbReference>
<evidence type="ECO:0000256" key="11">
    <source>
        <dbReference type="ARBA" id="ARBA00022967"/>
    </source>
</evidence>
<dbReference type="Proteomes" id="UP000886070">
    <property type="component" value="Unassembled WGS sequence"/>
</dbReference>
<dbReference type="SFLD" id="SFLDS00003">
    <property type="entry name" value="Haloacid_Dehalogenase"/>
    <property type="match status" value="1"/>
</dbReference>
<dbReference type="PANTHER" id="PTHR43520">
    <property type="entry name" value="ATP7, ISOFORM B"/>
    <property type="match status" value="1"/>
</dbReference>
<dbReference type="InterPro" id="IPR059000">
    <property type="entry name" value="ATPase_P-type_domA"/>
</dbReference>
<dbReference type="SUPFAM" id="SSF81665">
    <property type="entry name" value="Calcium ATPase, transmembrane domain M"/>
    <property type="match status" value="1"/>
</dbReference>
<comment type="subcellular location">
    <subcellularLocation>
        <location evidence="1">Cell membrane</location>
        <topology evidence="1">Multi-pass membrane protein</topology>
    </subcellularLocation>
</comment>
<dbReference type="PRINTS" id="PR00119">
    <property type="entry name" value="CATATPASE"/>
</dbReference>
<keyword evidence="5" id="KW-0597">Phosphoprotein</keyword>
<feature type="transmembrane region" description="Helical" evidence="15">
    <location>
        <begin position="41"/>
        <end position="59"/>
    </location>
</feature>
<dbReference type="NCBIfam" id="TIGR01511">
    <property type="entry name" value="ATPase-IB1_Cu"/>
    <property type="match status" value="1"/>
</dbReference>
<keyword evidence="14 15" id="KW-0472">Membrane</keyword>
<feature type="domain" description="P-type ATPase A" evidence="16">
    <location>
        <begin position="135"/>
        <end position="235"/>
    </location>
</feature>
<accession>A0A7V5LYD7</accession>
<keyword evidence="8 15" id="KW-0547">Nucleotide-binding</keyword>
<dbReference type="InterPro" id="IPR027256">
    <property type="entry name" value="P-typ_ATPase_IB"/>
</dbReference>
<evidence type="ECO:0000256" key="9">
    <source>
        <dbReference type="ARBA" id="ARBA00022840"/>
    </source>
</evidence>
<sequence length="641" mass="69631">MVLDFKKRFLVSLLITIPVLFLSPMIQNFLGLNIRFWGDFYLLFTLSSFVFLYGGYPFLKGFLNEIKSSRPGMMTLIAVAITTAYLYSSAVVFGLEGKVFYWELVTLIDIMLLGHWIEMKSIMGASRALEELAKLMPSDAHKLMDDGSVKDVPVEELRVGDRVIVRPGEKIPADGKVVDGETSVNESMLTGESRPVNKKSGDKVIGGAINGEGSVLVEIEKMGKDSFLSQVIELTRQAQESKSKTQDLANRAALWLTIIALSGGVITLFLWLVMLNKDFAFALERTVTVMVITCPHALGLAVPLVIAVSTAISAKNGLLVRNRIAFEKAKDIQAIIFDKTGTLTQGKFGVTDVVVLRKNLDRDKLLKYAASIETHSEHPIARGIVTASKGTFSVEEFRAIPGKGAEGKVNGKDIKVVSIGYLRENNMPLPGEIIEDLSSQGKTLAFFIMDGEVSGIIALADIIRPESKKAISTLKDMGIRCMMLTGDNRQVARWVAEEVELDEYFSEVLPEEKVAKVKEVQSRGFVVAMTGDGVNDAPALAQADVGIAVGAGTDVAVETADIILVRSNPLDVVAIISLARATYRKMIQNLAWATGYNAFAIPLAAGVLYSRGILLSPAIGAVFMSLSTVIVAINARFLKIA</sequence>
<dbReference type="InterPro" id="IPR036412">
    <property type="entry name" value="HAD-like_sf"/>
</dbReference>
<protein>
    <submittedName>
        <fullName evidence="17">Copper-translocating P-type ATPase</fullName>
    </submittedName>
</protein>
<dbReference type="NCBIfam" id="TIGR01525">
    <property type="entry name" value="ATPase-IB_hvy"/>
    <property type="match status" value="1"/>
</dbReference>
<dbReference type="AlphaFoldDB" id="A0A7V5LYD7"/>
<dbReference type="PANTHER" id="PTHR43520:SF5">
    <property type="entry name" value="CATION-TRANSPORTING P-TYPE ATPASE-RELATED"/>
    <property type="match status" value="1"/>
</dbReference>
<dbReference type="GO" id="GO:0016887">
    <property type="term" value="F:ATP hydrolysis activity"/>
    <property type="evidence" value="ECO:0007669"/>
    <property type="project" value="InterPro"/>
</dbReference>
<dbReference type="SUPFAM" id="SSF56784">
    <property type="entry name" value="HAD-like"/>
    <property type="match status" value="1"/>
</dbReference>
<comment type="caution">
    <text evidence="17">The sequence shown here is derived from an EMBL/GenBank/DDBJ whole genome shotgun (WGS) entry which is preliminary data.</text>
</comment>
<evidence type="ECO:0000256" key="8">
    <source>
        <dbReference type="ARBA" id="ARBA00022741"/>
    </source>
</evidence>
<dbReference type="Gene3D" id="2.70.150.10">
    <property type="entry name" value="Calcium-transporting ATPase, cytoplasmic transduction domain A"/>
    <property type="match status" value="1"/>
</dbReference>
<dbReference type="GO" id="GO:0005524">
    <property type="term" value="F:ATP binding"/>
    <property type="evidence" value="ECO:0007669"/>
    <property type="project" value="UniProtKB-UniRule"/>
</dbReference>
<dbReference type="InterPro" id="IPR001757">
    <property type="entry name" value="P_typ_ATPase"/>
</dbReference>
<dbReference type="PROSITE" id="PS00154">
    <property type="entry name" value="ATPASE_E1_E2"/>
    <property type="match status" value="1"/>
</dbReference>
<dbReference type="Gene3D" id="3.40.50.1000">
    <property type="entry name" value="HAD superfamily/HAD-like"/>
    <property type="match status" value="1"/>
</dbReference>
<keyword evidence="6 15" id="KW-0812">Transmembrane</keyword>
<dbReference type="FunFam" id="2.70.150.10:FF:000020">
    <property type="entry name" value="Copper-exporting P-type ATPase A"/>
    <property type="match status" value="1"/>
</dbReference>
<dbReference type="GO" id="GO:0055070">
    <property type="term" value="P:copper ion homeostasis"/>
    <property type="evidence" value="ECO:0007669"/>
    <property type="project" value="TreeGrafter"/>
</dbReference>
<dbReference type="InterPro" id="IPR023298">
    <property type="entry name" value="ATPase_P-typ_TM_dom_sf"/>
</dbReference>
<keyword evidence="4 15" id="KW-1003">Cell membrane</keyword>
<dbReference type="Pfam" id="PF00122">
    <property type="entry name" value="E1-E2_ATPase"/>
    <property type="match status" value="1"/>
</dbReference>
<dbReference type="PRINTS" id="PR00943">
    <property type="entry name" value="CUATPASE"/>
</dbReference>
<evidence type="ECO:0000256" key="3">
    <source>
        <dbReference type="ARBA" id="ARBA00022448"/>
    </source>
</evidence>
<evidence type="ECO:0000313" key="17">
    <source>
        <dbReference type="EMBL" id="HHF97966.1"/>
    </source>
</evidence>
<evidence type="ECO:0000256" key="1">
    <source>
        <dbReference type="ARBA" id="ARBA00004651"/>
    </source>
</evidence>
<evidence type="ECO:0000256" key="2">
    <source>
        <dbReference type="ARBA" id="ARBA00006024"/>
    </source>
</evidence>
<feature type="transmembrane region" description="Helical" evidence="15">
    <location>
        <begin position="99"/>
        <end position="117"/>
    </location>
</feature>
<evidence type="ECO:0000256" key="10">
    <source>
        <dbReference type="ARBA" id="ARBA00022842"/>
    </source>
</evidence>
<evidence type="ECO:0000259" key="16">
    <source>
        <dbReference type="Pfam" id="PF00122"/>
    </source>
</evidence>
<dbReference type="InterPro" id="IPR008250">
    <property type="entry name" value="ATPase_P-typ_transduc_dom_A_sf"/>
</dbReference>